<dbReference type="EMBL" id="GBRH01202872">
    <property type="protein sequence ID" value="JAD95023.1"/>
    <property type="molecule type" value="Transcribed_RNA"/>
</dbReference>
<accession>A0A0A9E7M5</accession>
<reference evidence="1" key="2">
    <citation type="journal article" date="2015" name="Data Brief">
        <title>Shoot transcriptome of the giant reed, Arundo donax.</title>
        <authorList>
            <person name="Barrero R.A."/>
            <person name="Guerrero F.D."/>
            <person name="Moolhuijzen P."/>
            <person name="Goolsby J.A."/>
            <person name="Tidwell J."/>
            <person name="Bellgard S.E."/>
            <person name="Bellgard M.I."/>
        </authorList>
    </citation>
    <scope>NUCLEOTIDE SEQUENCE</scope>
    <source>
        <tissue evidence="1">Shoot tissue taken approximately 20 cm above the soil surface</tissue>
    </source>
</reference>
<organism evidence="1">
    <name type="scientific">Arundo donax</name>
    <name type="common">Giant reed</name>
    <name type="synonym">Donax arundinaceus</name>
    <dbReference type="NCBI Taxonomy" id="35708"/>
    <lineage>
        <taxon>Eukaryota</taxon>
        <taxon>Viridiplantae</taxon>
        <taxon>Streptophyta</taxon>
        <taxon>Embryophyta</taxon>
        <taxon>Tracheophyta</taxon>
        <taxon>Spermatophyta</taxon>
        <taxon>Magnoliopsida</taxon>
        <taxon>Liliopsida</taxon>
        <taxon>Poales</taxon>
        <taxon>Poaceae</taxon>
        <taxon>PACMAD clade</taxon>
        <taxon>Arundinoideae</taxon>
        <taxon>Arundineae</taxon>
        <taxon>Arundo</taxon>
    </lineage>
</organism>
<evidence type="ECO:0000313" key="1">
    <source>
        <dbReference type="EMBL" id="JAD95023.1"/>
    </source>
</evidence>
<proteinExistence type="predicted"/>
<dbReference type="AlphaFoldDB" id="A0A0A9E7M5"/>
<name>A0A0A9E7M5_ARUDO</name>
<reference evidence="1" key="1">
    <citation type="submission" date="2014-09" db="EMBL/GenBank/DDBJ databases">
        <authorList>
            <person name="Magalhaes I.L.F."/>
            <person name="Oliveira U."/>
            <person name="Santos F.R."/>
            <person name="Vidigal T.H.D.A."/>
            <person name="Brescovit A.D."/>
            <person name="Santos A.J."/>
        </authorList>
    </citation>
    <scope>NUCLEOTIDE SEQUENCE</scope>
    <source>
        <tissue evidence="1">Shoot tissue taken approximately 20 cm above the soil surface</tissue>
    </source>
</reference>
<protein>
    <submittedName>
        <fullName evidence="1">Uncharacterized protein</fullName>
    </submittedName>
</protein>
<sequence length="83" mass="9372">MSGKNIAGAEQKLRQVSPAWHPKTHCLQAAYPWELILMKSKDNGANKWMPRKLKILVKEDQALNNSTSITRQGTKNLVANRCN</sequence>